<keyword evidence="3" id="KW-1185">Reference proteome</keyword>
<dbReference type="AlphaFoldDB" id="A0A2X3WBI8"/>
<evidence type="ECO:0000256" key="1">
    <source>
        <dbReference type="SAM" id="Phobius"/>
    </source>
</evidence>
<dbReference type="KEGG" id="sfer:NCTC12278_01915"/>
<feature type="transmembrane region" description="Helical" evidence="1">
    <location>
        <begin position="12"/>
        <end position="30"/>
    </location>
</feature>
<feature type="transmembrane region" description="Helical" evidence="1">
    <location>
        <begin position="824"/>
        <end position="846"/>
    </location>
</feature>
<dbReference type="Proteomes" id="UP000249495">
    <property type="component" value="Chromosome 1"/>
</dbReference>
<keyword evidence="1" id="KW-1133">Transmembrane helix</keyword>
<accession>A0A2X3WBI8</accession>
<keyword evidence="1" id="KW-0472">Membrane</keyword>
<keyword evidence="1" id="KW-0812">Transmembrane</keyword>
<dbReference type="Pfam" id="PF09586">
    <property type="entry name" value="YfhO"/>
    <property type="match status" value="1"/>
</dbReference>
<proteinExistence type="predicted"/>
<feature type="transmembrane region" description="Helical" evidence="1">
    <location>
        <begin position="290"/>
        <end position="310"/>
    </location>
</feature>
<dbReference type="PANTHER" id="PTHR38454">
    <property type="entry name" value="INTEGRAL MEMBRANE PROTEIN-RELATED"/>
    <property type="match status" value="1"/>
</dbReference>
<protein>
    <submittedName>
        <fullName evidence="2">Putative ABC transporter permease</fullName>
    </submittedName>
</protein>
<dbReference type="EMBL" id="LS483343">
    <property type="protein sequence ID" value="SQF41313.1"/>
    <property type="molecule type" value="Genomic_DNA"/>
</dbReference>
<sequence>MTGIKRNKKSLLVYGTSFTLPIGIMFFVLFTNNIYWGSDTTILASDAFHQYVNFNILIRNVLHDTSSFFYSFKAGLGFNLYALMSYYLGSFFTPLTYFFNGENMADAYYLFILLKFGLIGLSASYCFSRIYPKLNAKLLILLSTSYALMSFSTSQLELINWLDTFILLPFILLGLHRLTIEGKLGLYYVSLCLLLVQNYFFGYITAIFLTLWFLTNLSWDFKERIQRLRDFIIISLLAVLSSSFMLLPTYLDLKHNGDQFTRLTSLFTENSWYFDLFAKNFVGSYDTTQYQALPTIYIGLLPLVLALSFFTIKSIKWQVKCAYLMLLIVLIISFIIQPLNLFWQGMHAPNMFLYRYSWVVSTVLILMAAETLSRLEELKLSHVYLPILMLITGFTGALFFKSHYLFLTNHQIAITFPFLAAYCLLLYSLVKRILPIRQMVVLMACFTIFEMGCNTYFQIKGIEQEWNFPGRTAYSGDFQATEKLLAKTDNSGLFYRIGQDNHYSLNDGMKYHYNSIAQFSSVKNKQAAQVLDRLGFRSDGNHATIAYHNNTLLMDSLFAIKYRLSQNPAEIYRFQKIAQIDQLSLFQNQNDLPLVLLSNGLYNDVNLNQNQIYNQERFVEALTGENYHLYNEIPIELKSNLHMIDNRLFANSLDKESITVNYRVNDPKTSQLYLMINNLQFSNQDQQNLLLKTPRFSAQQELTDAYPLFNLGTYSKGESFDFSLVVMNNLSVSFDQPQLFALDLEAYQRLIDHFKSQKVELAVKNNHINLHYKTQKEASLLFTLPYDKGWKASRDGKPVTITKAQGGLMKINVPKGKGKIKMTFIPEGLILGCLLSLIGFLLFLIYQSIQTHQTSKKPLHDK</sequence>
<dbReference type="OrthoDB" id="9815466at2"/>
<evidence type="ECO:0000313" key="2">
    <source>
        <dbReference type="EMBL" id="SQF41313.1"/>
    </source>
</evidence>
<name>A0A2X3WBI8_9STRE</name>
<feature type="transmembrane region" description="Helical" evidence="1">
    <location>
        <begin position="231"/>
        <end position="251"/>
    </location>
</feature>
<gene>
    <name evidence="2" type="ORF">NCTC12278_01915</name>
</gene>
<reference evidence="2 3" key="1">
    <citation type="submission" date="2018-06" db="EMBL/GenBank/DDBJ databases">
        <authorList>
            <consortium name="Pathogen Informatics"/>
            <person name="Doyle S."/>
        </authorList>
    </citation>
    <scope>NUCLEOTIDE SEQUENCE [LARGE SCALE GENOMIC DNA]</scope>
    <source>
        <strain evidence="2 3">NCTC12278</strain>
    </source>
</reference>
<feature type="transmembrane region" description="Helical" evidence="1">
    <location>
        <begin position="158"/>
        <end position="180"/>
    </location>
</feature>
<feature type="transmembrane region" description="Helical" evidence="1">
    <location>
        <begin position="78"/>
        <end position="100"/>
    </location>
</feature>
<dbReference type="RefSeq" id="WP_018030415.1">
    <property type="nucleotide sequence ID" value="NZ_LS483343.1"/>
</dbReference>
<dbReference type="PANTHER" id="PTHR38454:SF1">
    <property type="entry name" value="INTEGRAL MEMBRANE PROTEIN"/>
    <property type="match status" value="1"/>
</dbReference>
<feature type="transmembrane region" description="Helical" evidence="1">
    <location>
        <begin position="322"/>
        <end position="343"/>
    </location>
</feature>
<feature type="transmembrane region" description="Helical" evidence="1">
    <location>
        <begin position="107"/>
        <end position="128"/>
    </location>
</feature>
<evidence type="ECO:0000313" key="3">
    <source>
        <dbReference type="Proteomes" id="UP000249495"/>
    </source>
</evidence>
<feature type="transmembrane region" description="Helical" evidence="1">
    <location>
        <begin position="355"/>
        <end position="372"/>
    </location>
</feature>
<dbReference type="STRING" id="1123303.GCA_000372425_01090"/>
<dbReference type="InterPro" id="IPR018580">
    <property type="entry name" value="Uncharacterised_YfhO"/>
</dbReference>
<feature type="transmembrane region" description="Helical" evidence="1">
    <location>
        <begin position="200"/>
        <end position="219"/>
    </location>
</feature>
<organism evidence="2 3">
    <name type="scientific">Streptococcus ferus</name>
    <dbReference type="NCBI Taxonomy" id="1345"/>
    <lineage>
        <taxon>Bacteria</taxon>
        <taxon>Bacillati</taxon>
        <taxon>Bacillota</taxon>
        <taxon>Bacilli</taxon>
        <taxon>Lactobacillales</taxon>
        <taxon>Streptococcaceae</taxon>
        <taxon>Streptococcus</taxon>
    </lineage>
</organism>
<feature type="transmembrane region" description="Helical" evidence="1">
    <location>
        <begin position="384"/>
        <end position="406"/>
    </location>
</feature>
<feature type="transmembrane region" description="Helical" evidence="1">
    <location>
        <begin position="412"/>
        <end position="430"/>
    </location>
</feature>